<evidence type="ECO:0000313" key="2">
    <source>
        <dbReference type="Proteomes" id="UP000324222"/>
    </source>
</evidence>
<name>A0A5B7CPT9_PORTR</name>
<sequence>MMNTSGQYLCDLWNSFVEKRIRNNVWLDRDSRLAPVGHARLYHNSQLCLTCRDPSSKPLPCCLRIVAYCGFFM</sequence>
<evidence type="ECO:0000313" key="1">
    <source>
        <dbReference type="EMBL" id="MPC09553.1"/>
    </source>
</evidence>
<dbReference type="EMBL" id="VSRR010000074">
    <property type="protein sequence ID" value="MPC09553.1"/>
    <property type="molecule type" value="Genomic_DNA"/>
</dbReference>
<proteinExistence type="predicted"/>
<keyword evidence="2" id="KW-1185">Reference proteome</keyword>
<protein>
    <submittedName>
        <fullName evidence="1">Uncharacterized protein</fullName>
    </submittedName>
</protein>
<dbReference type="Proteomes" id="UP000324222">
    <property type="component" value="Unassembled WGS sequence"/>
</dbReference>
<reference evidence="1 2" key="1">
    <citation type="submission" date="2019-05" db="EMBL/GenBank/DDBJ databases">
        <title>Another draft genome of Portunus trituberculatus and its Hox gene families provides insights of decapod evolution.</title>
        <authorList>
            <person name="Jeong J.-H."/>
            <person name="Song I."/>
            <person name="Kim S."/>
            <person name="Choi T."/>
            <person name="Kim D."/>
            <person name="Ryu S."/>
            <person name="Kim W."/>
        </authorList>
    </citation>
    <scope>NUCLEOTIDE SEQUENCE [LARGE SCALE GENOMIC DNA]</scope>
    <source>
        <tissue evidence="1">Muscle</tissue>
    </source>
</reference>
<organism evidence="1 2">
    <name type="scientific">Portunus trituberculatus</name>
    <name type="common">Swimming crab</name>
    <name type="synonym">Neptunus trituberculatus</name>
    <dbReference type="NCBI Taxonomy" id="210409"/>
    <lineage>
        <taxon>Eukaryota</taxon>
        <taxon>Metazoa</taxon>
        <taxon>Ecdysozoa</taxon>
        <taxon>Arthropoda</taxon>
        <taxon>Crustacea</taxon>
        <taxon>Multicrustacea</taxon>
        <taxon>Malacostraca</taxon>
        <taxon>Eumalacostraca</taxon>
        <taxon>Eucarida</taxon>
        <taxon>Decapoda</taxon>
        <taxon>Pleocyemata</taxon>
        <taxon>Brachyura</taxon>
        <taxon>Eubrachyura</taxon>
        <taxon>Portunoidea</taxon>
        <taxon>Portunidae</taxon>
        <taxon>Portuninae</taxon>
        <taxon>Portunus</taxon>
    </lineage>
</organism>
<dbReference type="AlphaFoldDB" id="A0A5B7CPT9"/>
<accession>A0A5B7CPT9</accession>
<comment type="caution">
    <text evidence="1">The sequence shown here is derived from an EMBL/GenBank/DDBJ whole genome shotgun (WGS) entry which is preliminary data.</text>
</comment>
<gene>
    <name evidence="1" type="ORF">E2C01_002168</name>
</gene>